<dbReference type="Proteomes" id="UP000325161">
    <property type="component" value="Chromosome"/>
</dbReference>
<sequence length="269" mass="29996">MTAILHISDPHFGTERPSVLDALNTFITDCRPELVILSGDVTQRARRSQFESARRFITQLPAPALVIPGNHDIPLYNLPMRWLSPYANYRRALGPDLEPIYESDRILAIGLNTTRPARHKDGEVSAEQIERVAKRLATARPGQLRLVALHHPVRAKVESDLSNLLHGREAAMAAWVDAGADLLLAGHIHLPYVMPLARRDSRVAWAVQAGTALSSRVRGEVSNSVNLIRHDPADLTQPCLVERWDYDAAQSAFSMIQRHELLLDRRAAS</sequence>
<dbReference type="AlphaFoldDB" id="A0A5C0AY05"/>
<accession>A0A5C0AY05</accession>
<dbReference type="InterPro" id="IPR004843">
    <property type="entry name" value="Calcineurin-like_PHP"/>
</dbReference>
<dbReference type="KEGG" id="pacr:FXN63_07530"/>
<evidence type="ECO:0000256" key="1">
    <source>
        <dbReference type="ARBA" id="ARBA00022723"/>
    </source>
</evidence>
<gene>
    <name evidence="6" type="ORF">FXN63_07530</name>
</gene>
<proteinExistence type="inferred from homology"/>
<evidence type="ECO:0000313" key="6">
    <source>
        <dbReference type="EMBL" id="QEI05710.1"/>
    </source>
</evidence>
<dbReference type="OrthoDB" id="9811542at2"/>
<keyword evidence="3" id="KW-0408">Iron</keyword>
<dbReference type="PANTHER" id="PTHR42988">
    <property type="entry name" value="PHOSPHOHYDROLASE"/>
    <property type="match status" value="1"/>
</dbReference>
<name>A0A5C0AY05_9BURK</name>
<organism evidence="6 7">
    <name type="scientific">Pigmentiphaga aceris</name>
    <dbReference type="NCBI Taxonomy" id="1940612"/>
    <lineage>
        <taxon>Bacteria</taxon>
        <taxon>Pseudomonadati</taxon>
        <taxon>Pseudomonadota</taxon>
        <taxon>Betaproteobacteria</taxon>
        <taxon>Burkholderiales</taxon>
        <taxon>Alcaligenaceae</taxon>
        <taxon>Pigmentiphaga</taxon>
    </lineage>
</organism>
<dbReference type="GO" id="GO:0046872">
    <property type="term" value="F:metal ion binding"/>
    <property type="evidence" value="ECO:0007669"/>
    <property type="project" value="UniProtKB-KW"/>
</dbReference>
<evidence type="ECO:0000259" key="5">
    <source>
        <dbReference type="Pfam" id="PF00149"/>
    </source>
</evidence>
<feature type="domain" description="Calcineurin-like phosphoesterase" evidence="5">
    <location>
        <begin position="4"/>
        <end position="190"/>
    </location>
</feature>
<dbReference type="InterPro" id="IPR029052">
    <property type="entry name" value="Metallo-depent_PP-like"/>
</dbReference>
<evidence type="ECO:0000256" key="4">
    <source>
        <dbReference type="ARBA" id="ARBA00025742"/>
    </source>
</evidence>
<reference evidence="6 7" key="1">
    <citation type="submission" date="2019-08" db="EMBL/GenBank/DDBJ databases">
        <title>Amphibian skin-associated Pigmentiphaga: genome sequence and occurrence across geography and hosts.</title>
        <authorList>
            <person name="Bletz M.C."/>
            <person name="Bunk B."/>
            <person name="Sproeer C."/>
            <person name="Biwer P."/>
            <person name="Reiter S."/>
            <person name="Rabemananjara F.C.E."/>
            <person name="Schulz S."/>
            <person name="Overmann J."/>
            <person name="Vences M."/>
        </authorList>
    </citation>
    <scope>NUCLEOTIDE SEQUENCE [LARGE SCALE GENOMIC DNA]</scope>
    <source>
        <strain evidence="6 7">Mada1488</strain>
    </source>
</reference>
<dbReference type="Pfam" id="PF00149">
    <property type="entry name" value="Metallophos"/>
    <property type="match status" value="1"/>
</dbReference>
<evidence type="ECO:0000256" key="3">
    <source>
        <dbReference type="ARBA" id="ARBA00023004"/>
    </source>
</evidence>
<dbReference type="SUPFAM" id="SSF56300">
    <property type="entry name" value="Metallo-dependent phosphatases"/>
    <property type="match status" value="1"/>
</dbReference>
<dbReference type="RefSeq" id="WP_148814093.1">
    <property type="nucleotide sequence ID" value="NZ_CP043046.1"/>
</dbReference>
<dbReference type="Gene3D" id="3.60.21.10">
    <property type="match status" value="1"/>
</dbReference>
<comment type="similarity">
    <text evidence="4">Belongs to the cyclic nucleotide phosphodiesterase class-III family.</text>
</comment>
<dbReference type="EMBL" id="CP043046">
    <property type="protein sequence ID" value="QEI05710.1"/>
    <property type="molecule type" value="Genomic_DNA"/>
</dbReference>
<keyword evidence="7" id="KW-1185">Reference proteome</keyword>
<dbReference type="PANTHER" id="PTHR42988:SF2">
    <property type="entry name" value="CYCLIC NUCLEOTIDE PHOSPHODIESTERASE CBUA0032-RELATED"/>
    <property type="match status" value="1"/>
</dbReference>
<dbReference type="GO" id="GO:0016787">
    <property type="term" value="F:hydrolase activity"/>
    <property type="evidence" value="ECO:0007669"/>
    <property type="project" value="UniProtKB-KW"/>
</dbReference>
<dbReference type="InterPro" id="IPR050884">
    <property type="entry name" value="CNP_phosphodiesterase-III"/>
</dbReference>
<protein>
    <submittedName>
        <fullName evidence="6">Metallophosphoesterase</fullName>
    </submittedName>
</protein>
<keyword evidence="2" id="KW-0378">Hydrolase</keyword>
<evidence type="ECO:0000313" key="7">
    <source>
        <dbReference type="Proteomes" id="UP000325161"/>
    </source>
</evidence>
<evidence type="ECO:0000256" key="2">
    <source>
        <dbReference type="ARBA" id="ARBA00022801"/>
    </source>
</evidence>
<keyword evidence="1" id="KW-0479">Metal-binding</keyword>